<comment type="caution">
    <text evidence="2">The sequence shown here is derived from an EMBL/GenBank/DDBJ whole genome shotgun (WGS) entry which is preliminary data.</text>
</comment>
<dbReference type="InterPro" id="IPR051532">
    <property type="entry name" value="Ester_Hydrolysis_Enzymes"/>
</dbReference>
<dbReference type="CDD" id="cd04502">
    <property type="entry name" value="SGNH_hydrolase_like_7"/>
    <property type="match status" value="1"/>
</dbReference>
<dbReference type="SUPFAM" id="SSF52266">
    <property type="entry name" value="SGNH hydrolase"/>
    <property type="match status" value="1"/>
</dbReference>
<keyword evidence="3" id="KW-1185">Reference proteome</keyword>
<proteinExistence type="predicted"/>
<protein>
    <recommendedName>
        <fullName evidence="1">SGNH hydrolase-type esterase domain-containing protein</fullName>
    </recommendedName>
</protein>
<gene>
    <name evidence="2" type="ORF">GCM10007935_08920</name>
</gene>
<dbReference type="InterPro" id="IPR036514">
    <property type="entry name" value="SGNH_hydro_sf"/>
</dbReference>
<feature type="domain" description="SGNH hydrolase-type esterase" evidence="1">
    <location>
        <begin position="78"/>
        <end position="217"/>
    </location>
</feature>
<evidence type="ECO:0000259" key="1">
    <source>
        <dbReference type="Pfam" id="PF13472"/>
    </source>
</evidence>
<sequence>MSRPSGLSRRQWLLWAAAGLPVGAKAGQTPAERRWKSDLDAFADADQLWPPPAGCLLFIGSSTIRMWNGLEWAFPAVPQVVKRGFGGGRLADCADLVPRLVLPYEPRQVVLYAGDNDLSEGASPQAVAGHCARFVQQTRAGLPGVPIAFVSVKPSPSRLGILPAVRETNALLRQWAAQTPGFEVIDVFTPMVDAGGLPRRELFLPDMLHLNAAGYALWQSVISPHLRT</sequence>
<reference evidence="3" key="1">
    <citation type="journal article" date="2019" name="Int. J. Syst. Evol. Microbiol.">
        <title>The Global Catalogue of Microorganisms (GCM) 10K type strain sequencing project: providing services to taxonomists for standard genome sequencing and annotation.</title>
        <authorList>
            <consortium name="The Broad Institute Genomics Platform"/>
            <consortium name="The Broad Institute Genome Sequencing Center for Infectious Disease"/>
            <person name="Wu L."/>
            <person name="Ma J."/>
        </authorList>
    </citation>
    <scope>NUCLEOTIDE SEQUENCE [LARGE SCALE GENOMIC DNA]</scope>
    <source>
        <strain evidence="3">NBRC 109341</strain>
    </source>
</reference>
<evidence type="ECO:0000313" key="3">
    <source>
        <dbReference type="Proteomes" id="UP001156903"/>
    </source>
</evidence>
<evidence type="ECO:0000313" key="2">
    <source>
        <dbReference type="EMBL" id="GLS13463.1"/>
    </source>
</evidence>
<accession>A0ABQ6C1J3</accession>
<dbReference type="InterPro" id="IPR013830">
    <property type="entry name" value="SGNH_hydro"/>
</dbReference>
<organism evidence="2 3">
    <name type="scientific">Hydrogenophaga electricum</name>
    <dbReference type="NCBI Taxonomy" id="1230953"/>
    <lineage>
        <taxon>Bacteria</taxon>
        <taxon>Pseudomonadati</taxon>
        <taxon>Pseudomonadota</taxon>
        <taxon>Betaproteobacteria</taxon>
        <taxon>Burkholderiales</taxon>
        <taxon>Comamonadaceae</taxon>
        <taxon>Hydrogenophaga</taxon>
    </lineage>
</organism>
<name>A0ABQ6C1J3_9BURK</name>
<dbReference type="EMBL" id="BSPB01000004">
    <property type="protein sequence ID" value="GLS13463.1"/>
    <property type="molecule type" value="Genomic_DNA"/>
</dbReference>
<dbReference type="Gene3D" id="3.40.50.1110">
    <property type="entry name" value="SGNH hydrolase"/>
    <property type="match status" value="1"/>
</dbReference>
<dbReference type="Pfam" id="PF13472">
    <property type="entry name" value="Lipase_GDSL_2"/>
    <property type="match status" value="1"/>
</dbReference>
<dbReference type="RefSeq" id="WP_284306845.1">
    <property type="nucleotide sequence ID" value="NZ_BSPB01000004.1"/>
</dbReference>
<dbReference type="PROSITE" id="PS51318">
    <property type="entry name" value="TAT"/>
    <property type="match status" value="1"/>
</dbReference>
<dbReference type="PANTHER" id="PTHR30383:SF5">
    <property type="entry name" value="SGNH HYDROLASE-TYPE ESTERASE DOMAIN-CONTAINING PROTEIN"/>
    <property type="match status" value="1"/>
</dbReference>
<dbReference type="PANTHER" id="PTHR30383">
    <property type="entry name" value="THIOESTERASE 1/PROTEASE 1/LYSOPHOSPHOLIPASE L1"/>
    <property type="match status" value="1"/>
</dbReference>
<dbReference type="Proteomes" id="UP001156903">
    <property type="component" value="Unassembled WGS sequence"/>
</dbReference>
<dbReference type="InterPro" id="IPR006311">
    <property type="entry name" value="TAT_signal"/>
</dbReference>